<dbReference type="Proteomes" id="UP001607303">
    <property type="component" value="Unassembled WGS sequence"/>
</dbReference>
<keyword evidence="3" id="KW-1185">Reference proteome</keyword>
<protein>
    <submittedName>
        <fullName evidence="2">Uncharacterized protein</fullName>
    </submittedName>
</protein>
<feature type="transmembrane region" description="Helical" evidence="1">
    <location>
        <begin position="83"/>
        <end position="103"/>
    </location>
</feature>
<sequence length="141" mass="16831">MEDHYVNDFMGKTVNLYLITVPTKEFKCLIQIQLKDVLNRQKCRENLLTEIIHQTKLCSNRVGYLRSTFGFVLYLPLHLKSCVLYNEYLVFYLYTILLILNFLKYVEINHYVSVFSIFNHDPRGIKSLIERLYSTLLQRIV</sequence>
<gene>
    <name evidence="2" type="ORF">V1477_018207</name>
</gene>
<dbReference type="EMBL" id="JAYRBN010000110">
    <property type="protein sequence ID" value="KAL2725769.1"/>
    <property type="molecule type" value="Genomic_DNA"/>
</dbReference>
<keyword evidence="1" id="KW-0472">Membrane</keyword>
<accession>A0ABD2AYT1</accession>
<organism evidence="2 3">
    <name type="scientific">Vespula maculifrons</name>
    <name type="common">Eastern yellow jacket</name>
    <name type="synonym">Wasp</name>
    <dbReference type="NCBI Taxonomy" id="7453"/>
    <lineage>
        <taxon>Eukaryota</taxon>
        <taxon>Metazoa</taxon>
        <taxon>Ecdysozoa</taxon>
        <taxon>Arthropoda</taxon>
        <taxon>Hexapoda</taxon>
        <taxon>Insecta</taxon>
        <taxon>Pterygota</taxon>
        <taxon>Neoptera</taxon>
        <taxon>Endopterygota</taxon>
        <taxon>Hymenoptera</taxon>
        <taxon>Apocrita</taxon>
        <taxon>Aculeata</taxon>
        <taxon>Vespoidea</taxon>
        <taxon>Vespidae</taxon>
        <taxon>Vespinae</taxon>
        <taxon>Vespula</taxon>
    </lineage>
</organism>
<comment type="caution">
    <text evidence="2">The sequence shown here is derived from an EMBL/GenBank/DDBJ whole genome shotgun (WGS) entry which is preliminary data.</text>
</comment>
<reference evidence="2 3" key="1">
    <citation type="journal article" date="2024" name="Ann. Entomol. Soc. Am.">
        <title>Genomic analyses of the southern and eastern yellowjacket wasps (Hymenoptera: Vespidae) reveal evolutionary signatures of social life.</title>
        <authorList>
            <person name="Catto M.A."/>
            <person name="Caine P.B."/>
            <person name="Orr S.E."/>
            <person name="Hunt B.G."/>
            <person name="Goodisman M.A.D."/>
        </authorList>
    </citation>
    <scope>NUCLEOTIDE SEQUENCE [LARGE SCALE GENOMIC DNA]</scope>
    <source>
        <strain evidence="2">232</strain>
        <tissue evidence="2">Head and thorax</tissue>
    </source>
</reference>
<evidence type="ECO:0000256" key="1">
    <source>
        <dbReference type="SAM" id="Phobius"/>
    </source>
</evidence>
<evidence type="ECO:0000313" key="3">
    <source>
        <dbReference type="Proteomes" id="UP001607303"/>
    </source>
</evidence>
<evidence type="ECO:0000313" key="2">
    <source>
        <dbReference type="EMBL" id="KAL2725769.1"/>
    </source>
</evidence>
<keyword evidence="1" id="KW-0812">Transmembrane</keyword>
<name>A0ABD2AYT1_VESMC</name>
<keyword evidence="1" id="KW-1133">Transmembrane helix</keyword>
<proteinExistence type="predicted"/>
<dbReference type="AlphaFoldDB" id="A0ABD2AYT1"/>